<proteinExistence type="predicted"/>
<protein>
    <submittedName>
        <fullName evidence="1">Uncharacterized protein</fullName>
    </submittedName>
</protein>
<reference evidence="1" key="1">
    <citation type="submission" date="2021-05" db="EMBL/GenBank/DDBJ databases">
        <authorList>
            <person name="Alioto T."/>
            <person name="Alioto T."/>
            <person name="Gomez Garrido J."/>
        </authorList>
    </citation>
    <scope>NUCLEOTIDE SEQUENCE</scope>
</reference>
<organism evidence="1">
    <name type="scientific">Cacopsylla melanoneura</name>
    <dbReference type="NCBI Taxonomy" id="428564"/>
    <lineage>
        <taxon>Eukaryota</taxon>
        <taxon>Metazoa</taxon>
        <taxon>Ecdysozoa</taxon>
        <taxon>Arthropoda</taxon>
        <taxon>Hexapoda</taxon>
        <taxon>Insecta</taxon>
        <taxon>Pterygota</taxon>
        <taxon>Neoptera</taxon>
        <taxon>Paraneoptera</taxon>
        <taxon>Hemiptera</taxon>
        <taxon>Sternorrhyncha</taxon>
        <taxon>Psylloidea</taxon>
        <taxon>Psyllidae</taxon>
        <taxon>Psyllinae</taxon>
        <taxon>Cacopsylla</taxon>
    </lineage>
</organism>
<sequence>MIDDDDKISTSSSGVLRRLFACDVRVRKSIECFKIPFSYVLDGKCEVYEINLLLSIQFVILCSTLIMDCSVASLQYFVHIYAVLTRKIYFHGVSLATLYSISNES</sequence>
<evidence type="ECO:0000313" key="1">
    <source>
        <dbReference type="EMBL" id="CAG6613061.1"/>
    </source>
</evidence>
<dbReference type="EMBL" id="HBUF01026493">
    <property type="protein sequence ID" value="CAG6613061.1"/>
    <property type="molecule type" value="Transcribed_RNA"/>
</dbReference>
<accession>A0A8D8LQ14</accession>
<dbReference type="AlphaFoldDB" id="A0A8D8LQ14"/>
<name>A0A8D8LQ14_9HEMI</name>